<sequence length="102" mass="11579">MAGTANRPAGPTSDRVKEIKAWQQEQSSGLTLKRVSDSSPRTMEARTCLLTTQRLRRAVTARWRRTRRSSSTSRRGLRVRRRRISSPPRFTTLDSPQETGPA</sequence>
<feature type="region of interest" description="Disordered" evidence="1">
    <location>
        <begin position="23"/>
        <end position="43"/>
    </location>
</feature>
<accession>A1R688</accession>
<reference evidence="2 3" key="1">
    <citation type="journal article" date="2006" name="PLoS Genet.">
        <title>Secrets of soil survival revealed by the genome sequence of Arthrobacter aurescens TC1.</title>
        <authorList>
            <person name="Mongodin E.F."/>
            <person name="Shapir N."/>
            <person name="Daugherty S.C."/>
            <person name="DeBoy R.T."/>
            <person name="Emerson J.B."/>
            <person name="Shvartzbeyn A."/>
            <person name="Radune D."/>
            <person name="Vamathevan J."/>
            <person name="Riggs F."/>
            <person name="Grinberg V."/>
            <person name="Khouri H."/>
            <person name="Wackett L.P."/>
            <person name="Nelson K.E."/>
            <person name="Sadowsky M.J."/>
        </authorList>
    </citation>
    <scope>NUCLEOTIDE SEQUENCE [LARGE SCALE GENOMIC DNA]</scope>
    <source>
        <strain evidence="2 3">TC1</strain>
    </source>
</reference>
<keyword evidence="3" id="KW-1185">Reference proteome</keyword>
<dbReference type="EMBL" id="CP000474">
    <property type="protein sequence ID" value="ABM09196.1"/>
    <property type="molecule type" value="Genomic_DNA"/>
</dbReference>
<feature type="compositionally biased region" description="Basic residues" evidence="1">
    <location>
        <begin position="75"/>
        <end position="84"/>
    </location>
</feature>
<name>A1R688_PAEAT</name>
<dbReference type="AlphaFoldDB" id="A1R688"/>
<feature type="region of interest" description="Disordered" evidence="1">
    <location>
        <begin position="60"/>
        <end position="102"/>
    </location>
</feature>
<evidence type="ECO:0000256" key="1">
    <source>
        <dbReference type="SAM" id="MobiDB-lite"/>
    </source>
</evidence>
<feature type="compositionally biased region" description="Polar residues" evidence="1">
    <location>
        <begin position="93"/>
        <end position="102"/>
    </location>
</feature>
<dbReference type="Proteomes" id="UP000000637">
    <property type="component" value="Chromosome"/>
</dbReference>
<proteinExistence type="predicted"/>
<dbReference type="HOGENOM" id="CLU_2271578_0_0_11"/>
<evidence type="ECO:0000313" key="2">
    <source>
        <dbReference type="EMBL" id="ABM09196.1"/>
    </source>
</evidence>
<protein>
    <submittedName>
        <fullName evidence="2">Cold shock protein</fullName>
    </submittedName>
</protein>
<gene>
    <name evidence="2" type="ordered locus">AAur_2005</name>
</gene>
<organism evidence="2 3">
    <name type="scientific">Paenarthrobacter aurescens (strain TC1)</name>
    <dbReference type="NCBI Taxonomy" id="290340"/>
    <lineage>
        <taxon>Bacteria</taxon>
        <taxon>Bacillati</taxon>
        <taxon>Actinomycetota</taxon>
        <taxon>Actinomycetes</taxon>
        <taxon>Micrococcales</taxon>
        <taxon>Micrococcaceae</taxon>
        <taxon>Paenarthrobacter</taxon>
    </lineage>
</organism>
<dbReference type="KEGG" id="aau:AAur_2005"/>
<evidence type="ECO:0000313" key="3">
    <source>
        <dbReference type="Proteomes" id="UP000000637"/>
    </source>
</evidence>